<dbReference type="InterPro" id="IPR045302">
    <property type="entry name" value="NHL2_NHL_rpt_dom"/>
</dbReference>
<dbReference type="InterPro" id="IPR012336">
    <property type="entry name" value="Thioredoxin-like_fold"/>
</dbReference>
<dbReference type="SUPFAM" id="SSF101898">
    <property type="entry name" value="NHL repeat"/>
    <property type="match status" value="1"/>
</dbReference>
<dbReference type="InterPro" id="IPR025714">
    <property type="entry name" value="Methyltranfer_dom"/>
</dbReference>
<dbReference type="InterPro" id="IPR011042">
    <property type="entry name" value="6-blade_b-propeller_TolB-like"/>
</dbReference>
<dbReference type="Pfam" id="PF13905">
    <property type="entry name" value="Thioredoxin_8"/>
    <property type="match status" value="1"/>
</dbReference>
<accession>A0A553N8J0</accession>
<dbReference type="AlphaFoldDB" id="A0A553N8J0"/>
<dbReference type="InterPro" id="IPR029063">
    <property type="entry name" value="SAM-dependent_MTases_sf"/>
</dbReference>
<name>A0A553N8J0_TIGCA</name>
<keyword evidence="4" id="KW-1185">Reference proteome</keyword>
<dbReference type="STRING" id="6832.A0A553N8J0"/>
<feature type="domain" description="Thioredoxin" evidence="2">
    <location>
        <begin position="443"/>
        <end position="589"/>
    </location>
</feature>
<dbReference type="SUPFAM" id="SSF53335">
    <property type="entry name" value="S-adenosyl-L-methionine-dependent methyltransferases"/>
    <property type="match status" value="1"/>
</dbReference>
<dbReference type="Gene3D" id="2.120.10.30">
    <property type="entry name" value="TolB, C-terminal domain"/>
    <property type="match status" value="2"/>
</dbReference>
<evidence type="ECO:0000313" key="3">
    <source>
        <dbReference type="EMBL" id="TRY61730.1"/>
    </source>
</evidence>
<dbReference type="PANTHER" id="PTHR46388:SF2">
    <property type="entry name" value="NHL REPEAT-CONTAINING PROTEIN 2"/>
    <property type="match status" value="1"/>
</dbReference>
<dbReference type="Proteomes" id="UP000318571">
    <property type="component" value="Chromosome 8"/>
</dbReference>
<proteinExistence type="predicted"/>
<protein>
    <recommendedName>
        <fullName evidence="2">Thioredoxin domain-containing protein</fullName>
    </recommendedName>
</protein>
<dbReference type="Pfam" id="PF01436">
    <property type="entry name" value="NHL"/>
    <property type="match status" value="1"/>
</dbReference>
<comment type="caution">
    <text evidence="3">The sequence shown here is derived from an EMBL/GenBank/DDBJ whole genome shotgun (WGS) entry which is preliminary data.</text>
</comment>
<dbReference type="InterPro" id="IPR036249">
    <property type="entry name" value="Thioredoxin-like_sf"/>
</dbReference>
<dbReference type="Gene3D" id="3.40.30.10">
    <property type="entry name" value="Glutaredoxin"/>
    <property type="match status" value="1"/>
</dbReference>
<gene>
    <name evidence="3" type="ORF">TCAL_04398</name>
</gene>
<dbReference type="EMBL" id="VCGU01000459">
    <property type="protein sequence ID" value="TRY61730.1"/>
    <property type="molecule type" value="Genomic_DNA"/>
</dbReference>
<evidence type="ECO:0000256" key="1">
    <source>
        <dbReference type="ARBA" id="ARBA00022737"/>
    </source>
</evidence>
<dbReference type="Pfam" id="PF13679">
    <property type="entry name" value="Methyltransf_32"/>
    <property type="match status" value="1"/>
</dbReference>
<dbReference type="PANTHER" id="PTHR46388">
    <property type="entry name" value="NHL REPEAT-CONTAINING PROTEIN 2"/>
    <property type="match status" value="1"/>
</dbReference>
<organism evidence="3 4">
    <name type="scientific">Tigriopus californicus</name>
    <name type="common">Marine copepod</name>
    <dbReference type="NCBI Taxonomy" id="6832"/>
    <lineage>
        <taxon>Eukaryota</taxon>
        <taxon>Metazoa</taxon>
        <taxon>Ecdysozoa</taxon>
        <taxon>Arthropoda</taxon>
        <taxon>Crustacea</taxon>
        <taxon>Multicrustacea</taxon>
        <taxon>Hexanauplia</taxon>
        <taxon>Copepoda</taxon>
        <taxon>Harpacticoida</taxon>
        <taxon>Harpacticidae</taxon>
        <taxon>Tigriopus</taxon>
    </lineage>
</organism>
<keyword evidence="1" id="KW-0677">Repeat</keyword>
<reference evidence="3 4" key="1">
    <citation type="journal article" date="2018" name="Nat. Ecol. Evol.">
        <title>Genomic signatures of mitonuclear coevolution across populations of Tigriopus californicus.</title>
        <authorList>
            <person name="Barreto F.S."/>
            <person name="Watson E.T."/>
            <person name="Lima T.G."/>
            <person name="Willett C.S."/>
            <person name="Edmands S."/>
            <person name="Li W."/>
            <person name="Burton R.S."/>
        </authorList>
    </citation>
    <scope>NUCLEOTIDE SEQUENCE [LARGE SCALE GENOMIC DNA]</scope>
    <source>
        <strain evidence="3 4">San Diego</strain>
    </source>
</reference>
<dbReference type="InterPro" id="IPR013766">
    <property type="entry name" value="Thioredoxin_domain"/>
</dbReference>
<dbReference type="CDD" id="cd14951">
    <property type="entry name" value="NHL-2_like"/>
    <property type="match status" value="1"/>
</dbReference>
<dbReference type="InterPro" id="IPR001258">
    <property type="entry name" value="NHL_repeat"/>
</dbReference>
<sequence length="1099" mass="123211">MAFCTHLNKEDIGRHVQLCLDLLHQYQWFVDSYVLDFFVDDHWKRIPKTWQHWLKVSDAKDLAQWLDVGRPLKTSYPVPLSLLALRKAQEVLSLGRNPLENPAPIAEFLDLKPSDPTSNSWNTFQDEFSAKNQTGKTLLHVFRKHIKPKKQHEISRMAQVSDIVSRKCHDEKNVIDIGSGMGHLARLLSYTHKFNVSCVDIETDFTASAIKFDQDLRKSLEKRQNSHDQDSPKFRGPSHVTFRLDPEMDITELEEKLASKFNHEDTSFTYGIVGLHTCGDLGPLLIKLFVESPGCVFVQSVGCCYMKLNHCYPLSTFLANQPWHQFSYVNQELSCHALEMYIAKLQEEAHTKLKTHCYRANLELMISKKCPKARKSALKTVSRAHELEFETYVNRATAGMPFQFGLEDFQEVQGFELDNQITSNPEKKKQLTHDYLNDINIVFASGFELPAMDPSWTWFNVEEPLTFDHFKYRIVILDFFTYCCINCMHILPDLEKLEGIFGTDQVLIIGVHSAKFENEKIDGNIQNAIKRYGIHHPVVNDRQAKWWNQLQISCWPTLMILSPALRPLKMFMGEGHLDKVRYFVEEAMHFFNMSDSSTPPKRLPPPSCLGQVVSSTFLKYPGKISLWKDKILISDSGHHRLVVINRSGLVEQVIGSGVKGFQDGHLTSAQFSSPQGGIFIKNHLIIVADTENHSLRQIDLASKTVTTLAGNGQQGRDLSGGKNGPGQLLASPWDLCLGSSPKALETGELDTLFVAMAGTHQIWGLSLEDSSWWKGVSRKQGDIFAVAGSGVEENRNTSYPNKAGFAQPSGITFSSKLQSLYVADSESSSIRSLCLKTGTVKNVCGGSRDPTDLFAFGDKDGSSVDVRLQHPLGLVMNQSQDTLFVADSYNHKVKAVTHVTGKKAECQTIADISGLDEPAGMAFDPDTQELLIADTNHHTLKVYNVNTKVIRDITVHTSDETDFTTSVPVLKLRGNYDFKLQKDILFRTTEATIAIKITTILDSALKLNQDAPSHWKLVLPEGWHCASGLKGSFQADPLPVDLIVSPQSRPGPIYVEVNAYLCHKSDGLCLSKSALIELNAEQCDNPAMHTKSLALAIHL</sequence>
<evidence type="ECO:0000259" key="2">
    <source>
        <dbReference type="PROSITE" id="PS51352"/>
    </source>
</evidence>
<dbReference type="SUPFAM" id="SSF52833">
    <property type="entry name" value="Thioredoxin-like"/>
    <property type="match status" value="1"/>
</dbReference>
<dbReference type="PROSITE" id="PS51352">
    <property type="entry name" value="THIOREDOXIN_2"/>
    <property type="match status" value="1"/>
</dbReference>
<evidence type="ECO:0000313" key="4">
    <source>
        <dbReference type="Proteomes" id="UP000318571"/>
    </source>
</evidence>